<accession>A0AAN8P5P8</accession>
<feature type="compositionally biased region" description="Basic and acidic residues" evidence="1">
    <location>
        <begin position="60"/>
        <end position="72"/>
    </location>
</feature>
<evidence type="ECO:0000313" key="2">
    <source>
        <dbReference type="EMBL" id="KAK6517892.1"/>
    </source>
</evidence>
<gene>
    <name evidence="2" type="ORF">TWF506_005069</name>
</gene>
<proteinExistence type="predicted"/>
<name>A0AAN8P5P8_9PEZI</name>
<comment type="caution">
    <text evidence="2">The sequence shown here is derived from an EMBL/GenBank/DDBJ whole genome shotgun (WGS) entry which is preliminary data.</text>
</comment>
<dbReference type="AlphaFoldDB" id="A0AAN8P5P8"/>
<keyword evidence="3" id="KW-1185">Reference proteome</keyword>
<protein>
    <submittedName>
        <fullName evidence="2">Uncharacterized protein</fullName>
    </submittedName>
</protein>
<organism evidence="2 3">
    <name type="scientific">Arthrobotrys conoides</name>
    <dbReference type="NCBI Taxonomy" id="74498"/>
    <lineage>
        <taxon>Eukaryota</taxon>
        <taxon>Fungi</taxon>
        <taxon>Dikarya</taxon>
        <taxon>Ascomycota</taxon>
        <taxon>Pezizomycotina</taxon>
        <taxon>Orbiliomycetes</taxon>
        <taxon>Orbiliales</taxon>
        <taxon>Orbiliaceae</taxon>
        <taxon>Arthrobotrys</taxon>
    </lineage>
</organism>
<reference evidence="2 3" key="1">
    <citation type="submission" date="2019-10" db="EMBL/GenBank/DDBJ databases">
        <authorList>
            <person name="Palmer J.M."/>
        </authorList>
    </citation>
    <scope>NUCLEOTIDE SEQUENCE [LARGE SCALE GENOMIC DNA]</scope>
    <source>
        <strain evidence="2 3">TWF506</strain>
    </source>
</reference>
<evidence type="ECO:0000256" key="1">
    <source>
        <dbReference type="SAM" id="MobiDB-lite"/>
    </source>
</evidence>
<dbReference type="Proteomes" id="UP001307849">
    <property type="component" value="Unassembled WGS sequence"/>
</dbReference>
<evidence type="ECO:0000313" key="3">
    <source>
        <dbReference type="Proteomes" id="UP001307849"/>
    </source>
</evidence>
<feature type="region of interest" description="Disordered" evidence="1">
    <location>
        <begin position="53"/>
        <end position="72"/>
    </location>
</feature>
<sequence>MPLKCRESGDDGFMVLRLRWYKERAETECVWRGGWMDNKSRKRVVKPHYGSVEWEEEEEEKRGETKEKEKKDMARIKSLLSDEEILQCAMVVTGWLAGLGWGEDRTG</sequence>
<dbReference type="EMBL" id="JAVHJM010000002">
    <property type="protein sequence ID" value="KAK6517892.1"/>
    <property type="molecule type" value="Genomic_DNA"/>
</dbReference>